<keyword evidence="3" id="KW-1185">Reference proteome</keyword>
<name>A0A3M7TA74_BRAPC</name>
<accession>A0A3M7TA74</accession>
<feature type="region of interest" description="Disordered" evidence="1">
    <location>
        <begin position="1"/>
        <end position="25"/>
    </location>
</feature>
<evidence type="ECO:0000313" key="3">
    <source>
        <dbReference type="Proteomes" id="UP000276133"/>
    </source>
</evidence>
<evidence type="ECO:0000313" key="2">
    <source>
        <dbReference type="EMBL" id="RNA45013.1"/>
    </source>
</evidence>
<dbReference type="OrthoDB" id="5971103at2759"/>
<reference evidence="2 3" key="1">
    <citation type="journal article" date="2018" name="Sci. Rep.">
        <title>Genomic signatures of local adaptation to the degree of environmental predictability in rotifers.</title>
        <authorList>
            <person name="Franch-Gras L."/>
            <person name="Hahn C."/>
            <person name="Garcia-Roger E.M."/>
            <person name="Carmona M.J."/>
            <person name="Serra M."/>
            <person name="Gomez A."/>
        </authorList>
    </citation>
    <scope>NUCLEOTIDE SEQUENCE [LARGE SCALE GENOMIC DNA]</scope>
    <source>
        <strain evidence="2">HYR1</strain>
    </source>
</reference>
<dbReference type="Proteomes" id="UP000276133">
    <property type="component" value="Unassembled WGS sequence"/>
</dbReference>
<feature type="compositionally biased region" description="Polar residues" evidence="1">
    <location>
        <begin position="8"/>
        <end position="20"/>
    </location>
</feature>
<gene>
    <name evidence="2" type="ORF">BpHYR1_050709</name>
</gene>
<protein>
    <submittedName>
        <fullName evidence="2">Uncharacterized protein</fullName>
    </submittedName>
</protein>
<dbReference type="EMBL" id="REGN01000039">
    <property type="protein sequence ID" value="RNA45013.1"/>
    <property type="molecule type" value="Genomic_DNA"/>
</dbReference>
<proteinExistence type="predicted"/>
<comment type="caution">
    <text evidence="2">The sequence shown here is derived from an EMBL/GenBank/DDBJ whole genome shotgun (WGS) entry which is preliminary data.</text>
</comment>
<evidence type="ECO:0000256" key="1">
    <source>
        <dbReference type="SAM" id="MobiDB-lite"/>
    </source>
</evidence>
<dbReference type="AlphaFoldDB" id="A0A3M7TA74"/>
<sequence>MEKEPRPSFSQLNLEATSSSDSDEDVKKFALRDLKECKYFTKKGLPDMRYKENREKFLIKGLKTDGTPDMRISANKKKMNFLYERHYKDL</sequence>
<organism evidence="2 3">
    <name type="scientific">Brachionus plicatilis</name>
    <name type="common">Marine rotifer</name>
    <name type="synonym">Brachionus muelleri</name>
    <dbReference type="NCBI Taxonomy" id="10195"/>
    <lineage>
        <taxon>Eukaryota</taxon>
        <taxon>Metazoa</taxon>
        <taxon>Spiralia</taxon>
        <taxon>Gnathifera</taxon>
        <taxon>Rotifera</taxon>
        <taxon>Eurotatoria</taxon>
        <taxon>Monogononta</taxon>
        <taxon>Pseudotrocha</taxon>
        <taxon>Ploima</taxon>
        <taxon>Brachionidae</taxon>
        <taxon>Brachionus</taxon>
    </lineage>
</organism>